<evidence type="ECO:0000256" key="18">
    <source>
        <dbReference type="PIRSR" id="PIRSR603561-2"/>
    </source>
</evidence>
<dbReference type="InterPro" id="IPR020084">
    <property type="entry name" value="NUDIX_hydrolase_CS"/>
</dbReference>
<evidence type="ECO:0000256" key="7">
    <source>
        <dbReference type="ARBA" id="ARBA00022801"/>
    </source>
</evidence>
<dbReference type="GO" id="GO:0006260">
    <property type="term" value="P:DNA replication"/>
    <property type="evidence" value="ECO:0007669"/>
    <property type="project" value="UniProtKB-KW"/>
</dbReference>
<evidence type="ECO:0000256" key="11">
    <source>
        <dbReference type="ARBA" id="ARBA00036904"/>
    </source>
</evidence>
<feature type="binding site" evidence="18">
    <location>
        <position position="57"/>
    </location>
    <ligand>
        <name>Mg(2+)</name>
        <dbReference type="ChEBI" id="CHEBI:18420"/>
    </ligand>
</feature>
<comment type="similarity">
    <text evidence="2">Belongs to the Nudix hydrolase family.</text>
</comment>
<evidence type="ECO:0000313" key="21">
    <source>
        <dbReference type="Proteomes" id="UP000477739"/>
    </source>
</evidence>
<feature type="domain" description="Nudix hydrolase" evidence="19">
    <location>
        <begin position="1"/>
        <end position="129"/>
    </location>
</feature>
<evidence type="ECO:0000256" key="5">
    <source>
        <dbReference type="ARBA" id="ARBA00022723"/>
    </source>
</evidence>
<dbReference type="PROSITE" id="PS00893">
    <property type="entry name" value="NUDIX_BOX"/>
    <property type="match status" value="1"/>
</dbReference>
<evidence type="ECO:0000256" key="9">
    <source>
        <dbReference type="ARBA" id="ARBA00023204"/>
    </source>
</evidence>
<dbReference type="InterPro" id="IPR029119">
    <property type="entry name" value="MutY_C"/>
</dbReference>
<name>A0A6L6IJ73_9ENTR</name>
<evidence type="ECO:0000256" key="13">
    <source>
        <dbReference type="ARBA" id="ARBA00040794"/>
    </source>
</evidence>
<keyword evidence="6" id="KW-0227">DNA damage</keyword>
<evidence type="ECO:0000256" key="12">
    <source>
        <dbReference type="ARBA" id="ARBA00038905"/>
    </source>
</evidence>
<dbReference type="GO" id="GO:0044715">
    <property type="term" value="F:8-oxo-dGDP phosphatase activity"/>
    <property type="evidence" value="ECO:0007669"/>
    <property type="project" value="TreeGrafter"/>
</dbReference>
<dbReference type="PRINTS" id="PR00502">
    <property type="entry name" value="NUDIXFAMILY"/>
</dbReference>
<feature type="binding site" evidence="17">
    <location>
        <begin position="34"/>
        <end position="37"/>
    </location>
    <ligand>
        <name>8-oxo-dGTP</name>
        <dbReference type="ChEBI" id="CHEBI:77896"/>
    </ligand>
</feature>
<evidence type="ECO:0000259" key="19">
    <source>
        <dbReference type="PROSITE" id="PS51462"/>
    </source>
</evidence>
<feature type="binding site" evidence="18">
    <location>
        <position position="37"/>
    </location>
    <ligand>
        <name>Mg(2+)</name>
        <dbReference type="ChEBI" id="CHEBI:18420"/>
    </ligand>
</feature>
<dbReference type="InterPro" id="IPR015797">
    <property type="entry name" value="NUDIX_hydrolase-like_dom_sf"/>
</dbReference>
<comment type="catalytic activity">
    <reaction evidence="10">
        <text>8-oxo-dGTP + H2O = 8-oxo-dGMP + diphosphate + H(+)</text>
        <dbReference type="Rhea" id="RHEA:31575"/>
        <dbReference type="ChEBI" id="CHEBI:15377"/>
        <dbReference type="ChEBI" id="CHEBI:15378"/>
        <dbReference type="ChEBI" id="CHEBI:33019"/>
        <dbReference type="ChEBI" id="CHEBI:63224"/>
        <dbReference type="ChEBI" id="CHEBI:77896"/>
        <dbReference type="EC" id="3.6.1.55"/>
    </reaction>
</comment>
<dbReference type="GO" id="GO:0035539">
    <property type="term" value="F:8-oxo-7,8-dihydrodeoxyguanosine triphosphate pyrophosphatase activity"/>
    <property type="evidence" value="ECO:0007669"/>
    <property type="project" value="UniProtKB-EC"/>
</dbReference>
<dbReference type="EMBL" id="WMJZ01000002">
    <property type="protein sequence ID" value="MTH45120.1"/>
    <property type="molecule type" value="Genomic_DNA"/>
</dbReference>
<comment type="caution">
    <text evidence="20">The sequence shown here is derived from an EMBL/GenBank/DDBJ whole genome shotgun (WGS) entry which is preliminary data.</text>
</comment>
<sequence length="134" mass="15330">MKTLQIAVGIIRNPQDEIFVTRRAADVHMANRLEFPGGKIEPLETPEQALARELREEVGITPLEISLFEKLEYQFPDRHLTLWFWLVERWEGEPWGREGQPGQWIAQRALDAEAFPPANKPVINRLMAGQSATG</sequence>
<proteinExistence type="inferred from homology"/>
<dbReference type="Gene3D" id="3.90.79.10">
    <property type="entry name" value="Nucleoside Triphosphate Pyrophosphohydrolase"/>
    <property type="match status" value="1"/>
</dbReference>
<feature type="binding site" evidence="17">
    <location>
        <position position="28"/>
    </location>
    <ligand>
        <name>8-oxo-dGTP</name>
        <dbReference type="ChEBI" id="CHEBI:77896"/>
    </ligand>
</feature>
<evidence type="ECO:0000256" key="17">
    <source>
        <dbReference type="PIRSR" id="PIRSR603561-1"/>
    </source>
</evidence>
<evidence type="ECO:0000256" key="4">
    <source>
        <dbReference type="ARBA" id="ARBA00022705"/>
    </source>
</evidence>
<protein>
    <recommendedName>
        <fullName evidence="13">8-oxo-dGTP diphosphatase</fullName>
        <ecNumber evidence="12">3.6.1.55</ecNumber>
    </recommendedName>
    <alternativeName>
        <fullName evidence="16">7,8-dihydro-8-oxoguanine-triphosphatase</fullName>
    </alternativeName>
    <alternativeName>
        <fullName evidence="15">Mutator protein MutT</fullName>
    </alternativeName>
    <alternativeName>
        <fullName evidence="14">dGTP pyrophosphohydrolase</fullName>
    </alternativeName>
</protein>
<feature type="binding site" evidence="17">
    <location>
        <position position="23"/>
    </location>
    <ligand>
        <name>8-oxo-dGTP</name>
        <dbReference type="ChEBI" id="CHEBI:77896"/>
    </ligand>
</feature>
<dbReference type="SUPFAM" id="SSF55811">
    <property type="entry name" value="Nudix"/>
    <property type="match status" value="1"/>
</dbReference>
<evidence type="ECO:0000256" key="8">
    <source>
        <dbReference type="ARBA" id="ARBA00022842"/>
    </source>
</evidence>
<dbReference type="GO" id="GO:0006281">
    <property type="term" value="P:DNA repair"/>
    <property type="evidence" value="ECO:0007669"/>
    <property type="project" value="UniProtKB-KW"/>
</dbReference>
<dbReference type="NCBIfam" id="NF008044">
    <property type="entry name" value="PRK10776.1"/>
    <property type="match status" value="1"/>
</dbReference>
<evidence type="ECO:0000256" key="3">
    <source>
        <dbReference type="ARBA" id="ARBA00022457"/>
    </source>
</evidence>
<dbReference type="PANTHER" id="PTHR47707">
    <property type="entry name" value="8-OXO-DGTP DIPHOSPHATASE"/>
    <property type="match status" value="1"/>
</dbReference>
<dbReference type="OrthoDB" id="9810648at2"/>
<dbReference type="PRINTS" id="PR01401">
    <property type="entry name" value="MUTATORMUTT"/>
</dbReference>
<dbReference type="NCBIfam" id="TIGR00586">
    <property type="entry name" value="mutt"/>
    <property type="match status" value="1"/>
</dbReference>
<evidence type="ECO:0000256" key="15">
    <source>
        <dbReference type="ARBA" id="ARBA00041979"/>
    </source>
</evidence>
<evidence type="ECO:0000256" key="6">
    <source>
        <dbReference type="ARBA" id="ARBA00022763"/>
    </source>
</evidence>
<dbReference type="AlphaFoldDB" id="A0A6L6IJ73"/>
<organism evidence="20 21">
    <name type="scientific">Intestinirhabdus alba</name>
    <dbReference type="NCBI Taxonomy" id="2899544"/>
    <lineage>
        <taxon>Bacteria</taxon>
        <taxon>Pseudomonadati</taxon>
        <taxon>Pseudomonadota</taxon>
        <taxon>Gammaproteobacteria</taxon>
        <taxon>Enterobacterales</taxon>
        <taxon>Enterobacteriaceae</taxon>
        <taxon>Intestinirhabdus</taxon>
    </lineage>
</organism>
<dbReference type="InterPro" id="IPR003561">
    <property type="entry name" value="Mutator_MutT"/>
</dbReference>
<keyword evidence="5 18" id="KW-0479">Metal-binding</keyword>
<keyword evidence="8 18" id="KW-0460">Magnesium</keyword>
<keyword evidence="7 20" id="KW-0378">Hydrolase</keyword>
<dbReference type="Proteomes" id="UP000477739">
    <property type="component" value="Unassembled WGS sequence"/>
</dbReference>
<keyword evidence="3" id="KW-0515">Mutator protein</keyword>
<feature type="binding site" evidence="17">
    <location>
        <position position="119"/>
    </location>
    <ligand>
        <name>8-oxo-dGTP</name>
        <dbReference type="ChEBI" id="CHEBI:77896"/>
    </ligand>
</feature>
<dbReference type="GO" id="GO:0046872">
    <property type="term" value="F:metal ion binding"/>
    <property type="evidence" value="ECO:0007669"/>
    <property type="project" value="UniProtKB-KW"/>
</dbReference>
<dbReference type="InterPro" id="IPR000086">
    <property type="entry name" value="NUDIX_hydrolase_dom"/>
</dbReference>
<evidence type="ECO:0000313" key="20">
    <source>
        <dbReference type="EMBL" id="MTH45120.1"/>
    </source>
</evidence>
<evidence type="ECO:0000256" key="2">
    <source>
        <dbReference type="ARBA" id="ARBA00005582"/>
    </source>
</evidence>
<dbReference type="GO" id="GO:0044716">
    <property type="term" value="F:8-oxo-GDP phosphatase activity"/>
    <property type="evidence" value="ECO:0007669"/>
    <property type="project" value="TreeGrafter"/>
</dbReference>
<reference evidence="20 21" key="1">
    <citation type="submission" date="2019-11" db="EMBL/GenBank/DDBJ databases">
        <title>Escherichia alba sp. nov. isolated from the gut of plastic-eating superworms Zophobas atratus.</title>
        <authorList>
            <person name="Yang Y."/>
        </authorList>
    </citation>
    <scope>NUCLEOTIDE SEQUENCE [LARGE SCALE GENOMIC DNA]</scope>
    <source>
        <strain evidence="21">BIT-B35</strain>
    </source>
</reference>
<dbReference type="CDD" id="cd03425">
    <property type="entry name" value="NUDIX_MutT_NudA_like"/>
    <property type="match status" value="1"/>
</dbReference>
<evidence type="ECO:0000256" key="1">
    <source>
        <dbReference type="ARBA" id="ARBA00001946"/>
    </source>
</evidence>
<accession>A0A6L6IJ73</accession>
<dbReference type="Pfam" id="PF14815">
    <property type="entry name" value="NUDIX_4"/>
    <property type="match status" value="1"/>
</dbReference>
<dbReference type="InterPro" id="IPR020476">
    <property type="entry name" value="Nudix_hydrolase"/>
</dbReference>
<evidence type="ECO:0000256" key="14">
    <source>
        <dbReference type="ARBA" id="ARBA00041592"/>
    </source>
</evidence>
<gene>
    <name evidence="20" type="primary">mutT</name>
    <name evidence="20" type="ORF">GJV78_02345</name>
</gene>
<dbReference type="PROSITE" id="PS51462">
    <property type="entry name" value="NUDIX"/>
    <property type="match status" value="1"/>
</dbReference>
<evidence type="ECO:0000256" key="10">
    <source>
        <dbReference type="ARBA" id="ARBA00035861"/>
    </source>
</evidence>
<comment type="catalytic activity">
    <reaction evidence="11">
        <text>8-oxo-GTP + H2O = 8-oxo-GMP + diphosphate + H(+)</text>
        <dbReference type="Rhea" id="RHEA:67616"/>
        <dbReference type="ChEBI" id="CHEBI:15377"/>
        <dbReference type="ChEBI" id="CHEBI:15378"/>
        <dbReference type="ChEBI" id="CHEBI:33019"/>
        <dbReference type="ChEBI" id="CHEBI:143553"/>
        <dbReference type="ChEBI" id="CHEBI:145694"/>
    </reaction>
</comment>
<keyword evidence="4" id="KW-0235">DNA replication</keyword>
<evidence type="ECO:0000256" key="16">
    <source>
        <dbReference type="ARBA" id="ARBA00042798"/>
    </source>
</evidence>
<dbReference type="RefSeq" id="WP_155106805.1">
    <property type="nucleotide sequence ID" value="NZ_WMJZ01000002.1"/>
</dbReference>
<dbReference type="PANTHER" id="PTHR47707:SF1">
    <property type="entry name" value="NUDIX HYDROLASE FAMILY PROTEIN"/>
    <property type="match status" value="1"/>
</dbReference>
<comment type="cofactor">
    <cofactor evidence="1 18">
        <name>Mg(2+)</name>
        <dbReference type="ChEBI" id="CHEBI:18420"/>
    </cofactor>
</comment>
<dbReference type="FunFam" id="3.90.79.10:FF:000014">
    <property type="entry name" value="8-oxo-dGTP diphosphatase MutT"/>
    <property type="match status" value="1"/>
</dbReference>
<dbReference type="EC" id="3.6.1.55" evidence="12"/>
<dbReference type="GO" id="GO:0008413">
    <property type="term" value="F:8-oxo-7,8-dihydroguanosine triphosphate pyrophosphatase activity"/>
    <property type="evidence" value="ECO:0007669"/>
    <property type="project" value="InterPro"/>
</dbReference>
<keyword evidence="21" id="KW-1185">Reference proteome</keyword>
<keyword evidence="9" id="KW-0234">DNA repair</keyword>
<dbReference type="InterPro" id="IPR047127">
    <property type="entry name" value="MutT-like"/>
</dbReference>